<dbReference type="PANTHER" id="PTHR11362">
    <property type="entry name" value="PHOSPHATIDYLETHANOLAMINE-BINDING PROTEIN"/>
    <property type="match status" value="1"/>
</dbReference>
<name>A0A8J6FIG3_ELECQ</name>
<organism evidence="3 4">
    <name type="scientific">Eleutherodactylus coqui</name>
    <name type="common">Puerto Rican coqui</name>
    <dbReference type="NCBI Taxonomy" id="57060"/>
    <lineage>
        <taxon>Eukaryota</taxon>
        <taxon>Metazoa</taxon>
        <taxon>Chordata</taxon>
        <taxon>Craniata</taxon>
        <taxon>Vertebrata</taxon>
        <taxon>Euteleostomi</taxon>
        <taxon>Amphibia</taxon>
        <taxon>Batrachia</taxon>
        <taxon>Anura</taxon>
        <taxon>Neobatrachia</taxon>
        <taxon>Hyloidea</taxon>
        <taxon>Eleutherodactylidae</taxon>
        <taxon>Eleutherodactylinae</taxon>
        <taxon>Eleutherodactylus</taxon>
        <taxon>Eleutherodactylus</taxon>
    </lineage>
</organism>
<proteinExistence type="inferred from homology"/>
<keyword evidence="4" id="KW-1185">Reference proteome</keyword>
<dbReference type="InterPro" id="IPR008914">
    <property type="entry name" value="PEBP"/>
</dbReference>
<feature type="signal peptide" evidence="2">
    <location>
        <begin position="1"/>
        <end position="23"/>
    </location>
</feature>
<comment type="similarity">
    <text evidence="1">Belongs to the phosphatidylethanolamine-binding protein family.</text>
</comment>
<dbReference type="Gene3D" id="3.90.280.10">
    <property type="entry name" value="PEBP-like"/>
    <property type="match status" value="1"/>
</dbReference>
<dbReference type="Proteomes" id="UP000770717">
    <property type="component" value="Unassembled WGS sequence"/>
</dbReference>
<protein>
    <recommendedName>
        <fullName evidence="5">Phosphatidylethanolamine-binding protein 4</fullName>
    </recommendedName>
</protein>
<evidence type="ECO:0000256" key="1">
    <source>
        <dbReference type="ARBA" id="ARBA00007091"/>
    </source>
</evidence>
<dbReference type="AlphaFoldDB" id="A0A8J6FIG3"/>
<dbReference type="InterPro" id="IPR036610">
    <property type="entry name" value="PEBP-like_sf"/>
</dbReference>
<sequence length="204" mass="22768">MWKALVLHVCRLSLLGLVATIHATCVLKPITGDDAEFCCDDLHVVHPDIGDVACKSILHCDNVSQRLLKDGGAPVVTYQKAQKDKMYSLLMMDPDAPSRESPGNKYWNHWVIADIQGRDLQSGKSLQGREITEYKGPSPPANTGFHRYQFFLYLQPPGSRPSLLPSEEKSRGKFNPEAFALRFGLGKAVATTQYMVRNPQQKDL</sequence>
<dbReference type="SUPFAM" id="SSF49777">
    <property type="entry name" value="PEBP-like"/>
    <property type="match status" value="1"/>
</dbReference>
<dbReference type="InterPro" id="IPR035810">
    <property type="entry name" value="PEBP_euk"/>
</dbReference>
<dbReference type="InterPro" id="IPR001858">
    <property type="entry name" value="Phosphatidylethanolamine-bd_CS"/>
</dbReference>
<dbReference type="EMBL" id="WNTK01000002">
    <property type="protein sequence ID" value="KAG9488591.1"/>
    <property type="molecule type" value="Genomic_DNA"/>
</dbReference>
<gene>
    <name evidence="3" type="ORF">GDO78_004895</name>
</gene>
<evidence type="ECO:0008006" key="5">
    <source>
        <dbReference type="Google" id="ProtNLM"/>
    </source>
</evidence>
<dbReference type="Pfam" id="PF01161">
    <property type="entry name" value="PBP"/>
    <property type="match status" value="1"/>
</dbReference>
<evidence type="ECO:0000313" key="3">
    <source>
        <dbReference type="EMBL" id="KAG9488592.1"/>
    </source>
</evidence>
<dbReference type="EMBL" id="WNTK01000002">
    <property type="protein sequence ID" value="KAG9488592.1"/>
    <property type="molecule type" value="Genomic_DNA"/>
</dbReference>
<feature type="chain" id="PRO_5036271979" description="Phosphatidylethanolamine-binding protein 4" evidence="2">
    <location>
        <begin position="24"/>
        <end position="204"/>
    </location>
</feature>
<evidence type="ECO:0000313" key="4">
    <source>
        <dbReference type="Proteomes" id="UP000770717"/>
    </source>
</evidence>
<accession>A0A8J6FIG3</accession>
<dbReference type="PANTHER" id="PTHR11362:SF82">
    <property type="entry name" value="PHOSPHATIDYLETHANOLAMINE-BINDING PROTEIN 4"/>
    <property type="match status" value="1"/>
</dbReference>
<dbReference type="PROSITE" id="PS01220">
    <property type="entry name" value="PBP"/>
    <property type="match status" value="1"/>
</dbReference>
<evidence type="ECO:0000256" key="2">
    <source>
        <dbReference type="SAM" id="SignalP"/>
    </source>
</evidence>
<reference evidence="3" key="1">
    <citation type="thesis" date="2020" institute="ProQuest LLC" country="789 East Eisenhower Parkway, Ann Arbor, MI, USA">
        <title>Comparative Genomics and Chromosome Evolution.</title>
        <authorList>
            <person name="Mudd A.B."/>
        </authorList>
    </citation>
    <scope>NUCLEOTIDE SEQUENCE</scope>
    <source>
        <strain evidence="3">HN-11 Male</strain>
        <tissue evidence="3">Kidney and liver</tissue>
    </source>
</reference>
<dbReference type="CDD" id="cd00866">
    <property type="entry name" value="PEBP_euk"/>
    <property type="match status" value="1"/>
</dbReference>
<comment type="caution">
    <text evidence="3">The sequence shown here is derived from an EMBL/GenBank/DDBJ whole genome shotgun (WGS) entry which is preliminary data.</text>
</comment>
<keyword evidence="2" id="KW-0732">Signal</keyword>
<dbReference type="OrthoDB" id="2506647at2759"/>